<sequence>MFDFFDSNFYEIYRKPENLQESNNKLSQIKTFLPPNLYPLPGFPVQDENNQYSHNQDPCVNSGIHFYSLISIKHLILKCPYLTEERKIFPIPTYRDITSVKNFNLLMDFLKITNLYNRIKIFH</sequence>
<dbReference type="AlphaFoldDB" id="A0A6G0YZU4"/>
<gene>
    <name evidence="1" type="ORF">FWK35_00021081</name>
</gene>
<protein>
    <submittedName>
        <fullName evidence="1">Uncharacterized protein</fullName>
    </submittedName>
</protein>
<feature type="non-terminal residue" evidence="1">
    <location>
        <position position="123"/>
    </location>
</feature>
<dbReference type="Proteomes" id="UP000478052">
    <property type="component" value="Unassembled WGS sequence"/>
</dbReference>
<keyword evidence="2" id="KW-1185">Reference proteome</keyword>
<comment type="caution">
    <text evidence="1">The sequence shown here is derived from an EMBL/GenBank/DDBJ whole genome shotgun (WGS) entry which is preliminary data.</text>
</comment>
<reference evidence="1 2" key="1">
    <citation type="submission" date="2019-08" db="EMBL/GenBank/DDBJ databases">
        <title>Whole genome of Aphis craccivora.</title>
        <authorList>
            <person name="Voronova N.V."/>
            <person name="Shulinski R.S."/>
            <person name="Bandarenka Y.V."/>
            <person name="Zhorov D.G."/>
            <person name="Warner D."/>
        </authorList>
    </citation>
    <scope>NUCLEOTIDE SEQUENCE [LARGE SCALE GENOMIC DNA]</scope>
    <source>
        <strain evidence="1">180601</strain>
        <tissue evidence="1">Whole Body</tissue>
    </source>
</reference>
<dbReference type="EMBL" id="VUJU01001873">
    <property type="protein sequence ID" value="KAF0763484.1"/>
    <property type="molecule type" value="Genomic_DNA"/>
</dbReference>
<evidence type="ECO:0000313" key="1">
    <source>
        <dbReference type="EMBL" id="KAF0763484.1"/>
    </source>
</evidence>
<accession>A0A6G0YZU4</accession>
<proteinExistence type="predicted"/>
<evidence type="ECO:0000313" key="2">
    <source>
        <dbReference type="Proteomes" id="UP000478052"/>
    </source>
</evidence>
<organism evidence="1 2">
    <name type="scientific">Aphis craccivora</name>
    <name type="common">Cowpea aphid</name>
    <dbReference type="NCBI Taxonomy" id="307492"/>
    <lineage>
        <taxon>Eukaryota</taxon>
        <taxon>Metazoa</taxon>
        <taxon>Ecdysozoa</taxon>
        <taxon>Arthropoda</taxon>
        <taxon>Hexapoda</taxon>
        <taxon>Insecta</taxon>
        <taxon>Pterygota</taxon>
        <taxon>Neoptera</taxon>
        <taxon>Paraneoptera</taxon>
        <taxon>Hemiptera</taxon>
        <taxon>Sternorrhyncha</taxon>
        <taxon>Aphidomorpha</taxon>
        <taxon>Aphidoidea</taxon>
        <taxon>Aphididae</taxon>
        <taxon>Aphidini</taxon>
        <taxon>Aphis</taxon>
        <taxon>Aphis</taxon>
    </lineage>
</organism>
<name>A0A6G0YZU4_APHCR</name>